<keyword evidence="2" id="KW-0349">Heme</keyword>
<dbReference type="SUPFAM" id="SSF48264">
    <property type="entry name" value="Cytochrome P450"/>
    <property type="match status" value="1"/>
</dbReference>
<keyword evidence="2" id="KW-0479">Metal-binding</keyword>
<dbReference type="InterPro" id="IPR017972">
    <property type="entry name" value="Cyt_P450_CS"/>
</dbReference>
<sequence length="401" mass="43600">MTLTDNAPGYPFGDGTGLALEPEYGRLRAEEPVSRVQLPFGGRAWLVTHHADVRKVLTDPRFSSRATTANPDGPRFTPQPLFPAGVMSMDPPEHTRIRSLVSRAFTGGRVEALRPRIAEIAGGLADAMLEKGPPADLVSMFALPLPVTVICELLGVPYADRDRFRELSDALLSTTALPPEEIFAAVMALNEYLAGLIEERRAEPRDDMLSDLVRARDEDDRLSEQELVEFGVGLLVTGHETAATQIGNFIYMLARNPEQLAALRADPALVPQAVEELLRHTPLGAVSGIPRVAVEDVELSGVTIRAGDSVIPSINSANHDESVFEDAHRLDIHRPSNPHIAFGHGVHFCLGAQLARAELQIALETLLIRLPGLKLATDGDADLAWKKGLLIRGFSELPVTW</sequence>
<proteinExistence type="inferred from homology"/>
<gene>
    <name evidence="3" type="ORF">HKK74_23010</name>
</gene>
<name>A0ABR7LVA3_9ACTN</name>
<accession>A0ABR7LVA3</accession>
<dbReference type="Pfam" id="PF00067">
    <property type="entry name" value="p450"/>
    <property type="match status" value="1"/>
</dbReference>
<keyword evidence="2" id="KW-0560">Oxidoreductase</keyword>
<keyword evidence="4" id="KW-1185">Reference proteome</keyword>
<evidence type="ECO:0000256" key="2">
    <source>
        <dbReference type="RuleBase" id="RU000461"/>
    </source>
</evidence>
<keyword evidence="2" id="KW-0408">Iron</keyword>
<keyword evidence="2" id="KW-0503">Monooxygenase</keyword>
<dbReference type="EMBL" id="JABVEC010000018">
    <property type="protein sequence ID" value="MBC6468343.1"/>
    <property type="molecule type" value="Genomic_DNA"/>
</dbReference>
<protein>
    <submittedName>
        <fullName evidence="3">Cytochrome P450</fullName>
    </submittedName>
</protein>
<evidence type="ECO:0000256" key="1">
    <source>
        <dbReference type="ARBA" id="ARBA00010617"/>
    </source>
</evidence>
<evidence type="ECO:0000313" key="4">
    <source>
        <dbReference type="Proteomes" id="UP000805614"/>
    </source>
</evidence>
<dbReference type="PANTHER" id="PTHR46696:SF1">
    <property type="entry name" value="CYTOCHROME P450 YJIB-RELATED"/>
    <property type="match status" value="1"/>
</dbReference>
<dbReference type="InterPro" id="IPR001128">
    <property type="entry name" value="Cyt_P450"/>
</dbReference>
<dbReference type="InterPro" id="IPR036396">
    <property type="entry name" value="Cyt_P450_sf"/>
</dbReference>
<organism evidence="3 4">
    <name type="scientific">Actinomadura alba</name>
    <dbReference type="NCBI Taxonomy" id="406431"/>
    <lineage>
        <taxon>Bacteria</taxon>
        <taxon>Bacillati</taxon>
        <taxon>Actinomycetota</taxon>
        <taxon>Actinomycetes</taxon>
        <taxon>Streptosporangiales</taxon>
        <taxon>Thermomonosporaceae</taxon>
        <taxon>Actinomadura</taxon>
    </lineage>
</organism>
<dbReference type="InterPro" id="IPR002397">
    <property type="entry name" value="Cyt_P450_B"/>
</dbReference>
<evidence type="ECO:0000313" key="3">
    <source>
        <dbReference type="EMBL" id="MBC6468343.1"/>
    </source>
</evidence>
<dbReference type="PRINTS" id="PR00359">
    <property type="entry name" value="BP450"/>
</dbReference>
<comment type="caution">
    <text evidence="3">The sequence shown here is derived from an EMBL/GenBank/DDBJ whole genome shotgun (WGS) entry which is preliminary data.</text>
</comment>
<dbReference type="Proteomes" id="UP000805614">
    <property type="component" value="Unassembled WGS sequence"/>
</dbReference>
<dbReference type="PROSITE" id="PS00086">
    <property type="entry name" value="CYTOCHROME_P450"/>
    <property type="match status" value="1"/>
</dbReference>
<reference evidence="3 4" key="1">
    <citation type="submission" date="2020-06" db="EMBL/GenBank/DDBJ databases">
        <title>Actinomadura xiongansis sp. nov., isolated from soil of Baiyangdian.</title>
        <authorList>
            <person name="Zhang X."/>
        </authorList>
    </citation>
    <scope>NUCLEOTIDE SEQUENCE [LARGE SCALE GENOMIC DNA]</scope>
    <source>
        <strain evidence="3 4">HBUM206468</strain>
    </source>
</reference>
<dbReference type="CDD" id="cd11031">
    <property type="entry name" value="Cyp158A-like"/>
    <property type="match status" value="1"/>
</dbReference>
<dbReference type="PANTHER" id="PTHR46696">
    <property type="entry name" value="P450, PUTATIVE (EUROFUNG)-RELATED"/>
    <property type="match status" value="1"/>
</dbReference>
<dbReference type="PRINTS" id="PR00385">
    <property type="entry name" value="P450"/>
</dbReference>
<comment type="similarity">
    <text evidence="1 2">Belongs to the cytochrome P450 family.</text>
</comment>
<dbReference type="Gene3D" id="1.10.630.10">
    <property type="entry name" value="Cytochrome P450"/>
    <property type="match status" value="1"/>
</dbReference>